<dbReference type="InterPro" id="IPR051797">
    <property type="entry name" value="TrmB-like"/>
</dbReference>
<dbReference type="AlphaFoldDB" id="A0A2H0N6P8"/>
<proteinExistence type="predicted"/>
<evidence type="ECO:0000313" key="2">
    <source>
        <dbReference type="EMBL" id="PIR04547.1"/>
    </source>
</evidence>
<accession>A0A2H0N6P8</accession>
<dbReference type="InterPro" id="IPR036390">
    <property type="entry name" value="WH_DNA-bd_sf"/>
</dbReference>
<dbReference type="InterPro" id="IPR036388">
    <property type="entry name" value="WH-like_DNA-bd_sf"/>
</dbReference>
<dbReference type="Proteomes" id="UP000229600">
    <property type="component" value="Unassembled WGS sequence"/>
</dbReference>
<dbReference type="EMBL" id="PCWN01000001">
    <property type="protein sequence ID" value="PIR04547.1"/>
    <property type="molecule type" value="Genomic_DNA"/>
</dbReference>
<dbReference type="PANTHER" id="PTHR34293">
    <property type="entry name" value="HTH-TYPE TRANSCRIPTIONAL REGULATOR TRMBL2"/>
    <property type="match status" value="1"/>
</dbReference>
<dbReference type="Pfam" id="PF01978">
    <property type="entry name" value="TrmB"/>
    <property type="match status" value="1"/>
</dbReference>
<comment type="caution">
    <text evidence="2">The sequence shown here is derived from an EMBL/GenBank/DDBJ whole genome shotgun (WGS) entry which is preliminary data.</text>
</comment>
<name>A0A2H0N6P8_9BACT</name>
<dbReference type="SUPFAM" id="SSF46785">
    <property type="entry name" value="Winged helix' DNA-binding domain"/>
    <property type="match status" value="1"/>
</dbReference>
<evidence type="ECO:0000313" key="3">
    <source>
        <dbReference type="Proteomes" id="UP000229600"/>
    </source>
</evidence>
<evidence type="ECO:0000259" key="1">
    <source>
        <dbReference type="Pfam" id="PF01978"/>
    </source>
</evidence>
<dbReference type="Gene3D" id="1.10.10.10">
    <property type="entry name" value="Winged helix-like DNA-binding domain superfamily/Winged helix DNA-binding domain"/>
    <property type="match status" value="1"/>
</dbReference>
<dbReference type="InterPro" id="IPR002831">
    <property type="entry name" value="Tscrpt_reg_TrmB_N"/>
</dbReference>
<gene>
    <name evidence="2" type="ORF">COV59_00270</name>
</gene>
<feature type="domain" description="Transcription regulator TrmB N-terminal" evidence="1">
    <location>
        <begin position="8"/>
        <end position="74"/>
    </location>
</feature>
<protein>
    <recommendedName>
        <fullName evidence="1">Transcription regulator TrmB N-terminal domain-containing protein</fullName>
    </recommendedName>
</protein>
<dbReference type="PANTHER" id="PTHR34293:SF1">
    <property type="entry name" value="HTH-TYPE TRANSCRIPTIONAL REGULATOR TRMBL2"/>
    <property type="match status" value="1"/>
</dbReference>
<sequence length="248" mass="28698">MQNRTIIKRLGLTDQEVDAYITLLSLGGAAASKVASTMGIKRTTVYAILKSLSKKGFAQTYFKDNTRLYYAQKPTQVIQQQEKKLEAFENIIPMLQTLQGNSEAPQGLRYIETLSELKVFYDQVLEESYNKTQLVIGSAVYWEQLDTEWFIEYRKRRAQSGVRSRIILSDESRETNPKEKELLREWKYMPTQYSFRSTMNVFSDKIIVVSPKLSALAVVIQIPAMVDVFRATFEMLWDLLPEPDDEHK</sequence>
<reference evidence="2 3" key="1">
    <citation type="submission" date="2017-09" db="EMBL/GenBank/DDBJ databases">
        <title>Depth-based differentiation of microbial function through sediment-hosted aquifers and enrichment of novel symbionts in the deep terrestrial subsurface.</title>
        <authorList>
            <person name="Probst A.J."/>
            <person name="Ladd B."/>
            <person name="Jarett J.K."/>
            <person name="Geller-Mcgrath D.E."/>
            <person name="Sieber C.M."/>
            <person name="Emerson J.B."/>
            <person name="Anantharaman K."/>
            <person name="Thomas B.C."/>
            <person name="Malmstrom R."/>
            <person name="Stieglmeier M."/>
            <person name="Klingl A."/>
            <person name="Woyke T."/>
            <person name="Ryan C.M."/>
            <person name="Banfield J.F."/>
        </authorList>
    </citation>
    <scope>NUCLEOTIDE SEQUENCE [LARGE SCALE GENOMIC DNA]</scope>
    <source>
        <strain evidence="2">CG11_big_fil_rev_8_21_14_0_20_39_34</strain>
    </source>
</reference>
<organism evidence="2 3">
    <name type="scientific">Candidatus Magasanikbacteria bacterium CG11_big_fil_rev_8_21_14_0_20_39_34</name>
    <dbReference type="NCBI Taxonomy" id="1974653"/>
    <lineage>
        <taxon>Bacteria</taxon>
        <taxon>Candidatus Magasanikiibacteriota</taxon>
    </lineage>
</organism>